<dbReference type="Pfam" id="PF13302">
    <property type="entry name" value="Acetyltransf_3"/>
    <property type="match status" value="1"/>
</dbReference>
<dbReference type="PANTHER" id="PTHR43792">
    <property type="entry name" value="GNAT FAMILY, PUTATIVE (AFU_ORTHOLOGUE AFUA_3G00765)-RELATED-RELATED"/>
    <property type="match status" value="1"/>
</dbReference>
<sequence>MIVIIKTERLQLVEFDTKYALDLLELWSDFEVIKYTYMSLLNSINECKCKIEMFINYTDEKFPNNFVILLDNKAIGIIGSPIINMENENFGLYYQLSRTYWGQGYISEAAKAYIQYLKDVFPNAIINADAVSINSASIAILKKLGLKQTHIEKEGFTFNNLKLDLVKFTNDVYVK</sequence>
<keyword evidence="3" id="KW-1185">Reference proteome</keyword>
<dbReference type="GO" id="GO:0016747">
    <property type="term" value="F:acyltransferase activity, transferring groups other than amino-acyl groups"/>
    <property type="evidence" value="ECO:0007669"/>
    <property type="project" value="InterPro"/>
</dbReference>
<evidence type="ECO:0000259" key="1">
    <source>
        <dbReference type="Pfam" id="PF13302"/>
    </source>
</evidence>
<dbReference type="OrthoDB" id="9798081at2"/>
<name>A0A4R1QXW4_9FIRM</name>
<dbReference type="SUPFAM" id="SSF55729">
    <property type="entry name" value="Acyl-CoA N-acyltransferases (Nat)"/>
    <property type="match status" value="1"/>
</dbReference>
<dbReference type="AlphaFoldDB" id="A0A4R1QXW4"/>
<comment type="caution">
    <text evidence="2">The sequence shown here is derived from an EMBL/GenBank/DDBJ whole genome shotgun (WGS) entry which is preliminary data.</text>
</comment>
<dbReference type="EMBL" id="SLUO01000009">
    <property type="protein sequence ID" value="TCL57164.1"/>
    <property type="molecule type" value="Genomic_DNA"/>
</dbReference>
<dbReference type="InterPro" id="IPR016181">
    <property type="entry name" value="Acyl_CoA_acyltransferase"/>
</dbReference>
<accession>A0A4R1QXW4</accession>
<dbReference type="PANTHER" id="PTHR43792:SF1">
    <property type="entry name" value="N-ACETYLTRANSFERASE DOMAIN-CONTAINING PROTEIN"/>
    <property type="match status" value="1"/>
</dbReference>
<evidence type="ECO:0000313" key="2">
    <source>
        <dbReference type="EMBL" id="TCL57164.1"/>
    </source>
</evidence>
<evidence type="ECO:0000313" key="3">
    <source>
        <dbReference type="Proteomes" id="UP000295718"/>
    </source>
</evidence>
<dbReference type="InterPro" id="IPR051531">
    <property type="entry name" value="N-acetyltransferase"/>
</dbReference>
<reference evidence="2 3" key="1">
    <citation type="submission" date="2019-03" db="EMBL/GenBank/DDBJ databases">
        <title>Genomic Encyclopedia of Type Strains, Phase IV (KMG-IV): sequencing the most valuable type-strain genomes for metagenomic binning, comparative biology and taxonomic classification.</title>
        <authorList>
            <person name="Goeker M."/>
        </authorList>
    </citation>
    <scope>NUCLEOTIDE SEQUENCE [LARGE SCALE GENOMIC DNA]</scope>
    <source>
        <strain evidence="2 3">DSM 100556</strain>
    </source>
</reference>
<proteinExistence type="predicted"/>
<organism evidence="2 3">
    <name type="scientific">Kineothrix alysoides</name>
    <dbReference type="NCBI Taxonomy" id="1469948"/>
    <lineage>
        <taxon>Bacteria</taxon>
        <taxon>Bacillati</taxon>
        <taxon>Bacillota</taxon>
        <taxon>Clostridia</taxon>
        <taxon>Lachnospirales</taxon>
        <taxon>Lachnospiraceae</taxon>
        <taxon>Kineothrix</taxon>
    </lineage>
</organism>
<feature type="domain" description="N-acetyltransferase" evidence="1">
    <location>
        <begin position="9"/>
        <end position="147"/>
    </location>
</feature>
<dbReference type="InterPro" id="IPR000182">
    <property type="entry name" value="GNAT_dom"/>
</dbReference>
<protein>
    <submittedName>
        <fullName evidence="2">Ribosomal-protein-alanine N-acetyltransferase</fullName>
    </submittedName>
</protein>
<dbReference type="RefSeq" id="WP_031391832.1">
    <property type="nucleotide sequence ID" value="NZ_JPNB01000002.1"/>
</dbReference>
<keyword evidence="2" id="KW-0808">Transferase</keyword>
<dbReference type="Proteomes" id="UP000295718">
    <property type="component" value="Unassembled WGS sequence"/>
</dbReference>
<dbReference type="STRING" id="1469948.GCA_000732725_03187"/>
<gene>
    <name evidence="2" type="ORF">EDD76_10926</name>
</gene>
<dbReference type="Gene3D" id="3.40.630.30">
    <property type="match status" value="1"/>
</dbReference>